<evidence type="ECO:0000256" key="4">
    <source>
        <dbReference type="ARBA" id="ARBA00022563"/>
    </source>
</evidence>
<comment type="caution">
    <text evidence="10">The sequence shown here is derived from an EMBL/GenBank/DDBJ whole genome shotgun (WGS) entry which is preliminary data.</text>
</comment>
<sequence length="162" mass="18305">MTPTISLIAAVDEGFGLGKANRLLCHLPADLAHFKKITMGKPIIMGRRTYESIGRALPGRLNIVLSRSTPRIDDVEVVHSLEQALELTADTDEIMIIGGADLFRQAISIASRIYLTKIHHRFDADTFFPHLHDSVWCCRESVSRQPDEKNAYAMTFYLYERC</sequence>
<evidence type="ECO:0000259" key="9">
    <source>
        <dbReference type="PROSITE" id="PS51330"/>
    </source>
</evidence>
<dbReference type="PANTHER" id="PTHR48069">
    <property type="entry name" value="DIHYDROFOLATE REDUCTASE"/>
    <property type="match status" value="1"/>
</dbReference>
<dbReference type="GO" id="GO:0070401">
    <property type="term" value="F:NADP+ binding"/>
    <property type="evidence" value="ECO:0007669"/>
    <property type="project" value="UniProtKB-ARBA"/>
</dbReference>
<keyword evidence="6 8" id="KW-0560">Oxidoreductase</keyword>
<dbReference type="Pfam" id="PF00186">
    <property type="entry name" value="DHFR_1"/>
    <property type="match status" value="1"/>
</dbReference>
<evidence type="ECO:0000256" key="7">
    <source>
        <dbReference type="ARBA" id="ARBA00025067"/>
    </source>
</evidence>
<evidence type="ECO:0000256" key="3">
    <source>
        <dbReference type="ARBA" id="ARBA00012856"/>
    </source>
</evidence>
<dbReference type="GO" id="GO:0046654">
    <property type="term" value="P:tetrahydrofolate biosynthetic process"/>
    <property type="evidence" value="ECO:0007669"/>
    <property type="project" value="UniProtKB-UniPathway"/>
</dbReference>
<dbReference type="InterPro" id="IPR001796">
    <property type="entry name" value="DHFR_dom"/>
</dbReference>
<dbReference type="CDD" id="cd00209">
    <property type="entry name" value="DHFR"/>
    <property type="match status" value="1"/>
</dbReference>
<name>A0A0W0Z8I8_LEGSP</name>
<dbReference type="FunFam" id="3.40.430.10:FF:000001">
    <property type="entry name" value="Dihydrofolate reductase"/>
    <property type="match status" value="1"/>
</dbReference>
<evidence type="ECO:0000256" key="2">
    <source>
        <dbReference type="ARBA" id="ARBA00009539"/>
    </source>
</evidence>
<keyword evidence="5 8" id="KW-0521">NADP</keyword>
<dbReference type="GO" id="GO:0004146">
    <property type="term" value="F:dihydrofolate reductase activity"/>
    <property type="evidence" value="ECO:0007669"/>
    <property type="project" value="UniProtKB-EC"/>
</dbReference>
<evidence type="ECO:0000256" key="1">
    <source>
        <dbReference type="ARBA" id="ARBA00004903"/>
    </source>
</evidence>
<dbReference type="InterPro" id="IPR012259">
    <property type="entry name" value="DHFR"/>
</dbReference>
<dbReference type="OrthoDB" id="9804315at2"/>
<dbReference type="GO" id="GO:0005829">
    <property type="term" value="C:cytosol"/>
    <property type="evidence" value="ECO:0007669"/>
    <property type="project" value="TreeGrafter"/>
</dbReference>
<dbReference type="STRING" id="452.Lspi_0755"/>
<protein>
    <recommendedName>
        <fullName evidence="3 8">Dihydrofolate reductase</fullName>
        <ecNumber evidence="3 8">1.5.1.3</ecNumber>
    </recommendedName>
</protein>
<dbReference type="EMBL" id="LNYX01000008">
    <property type="protein sequence ID" value="KTD65295.1"/>
    <property type="molecule type" value="Genomic_DNA"/>
</dbReference>
<dbReference type="GO" id="GO:0046452">
    <property type="term" value="P:dihydrofolate metabolic process"/>
    <property type="evidence" value="ECO:0007669"/>
    <property type="project" value="TreeGrafter"/>
</dbReference>
<dbReference type="PRINTS" id="PR00070">
    <property type="entry name" value="DHFR"/>
</dbReference>
<comment type="catalytic activity">
    <reaction evidence="8">
        <text>(6S)-5,6,7,8-tetrahydrofolate + NADP(+) = 7,8-dihydrofolate + NADPH + H(+)</text>
        <dbReference type="Rhea" id="RHEA:15009"/>
        <dbReference type="ChEBI" id="CHEBI:15378"/>
        <dbReference type="ChEBI" id="CHEBI:57451"/>
        <dbReference type="ChEBI" id="CHEBI:57453"/>
        <dbReference type="ChEBI" id="CHEBI:57783"/>
        <dbReference type="ChEBI" id="CHEBI:58349"/>
        <dbReference type="EC" id="1.5.1.3"/>
    </reaction>
</comment>
<dbReference type="RefSeq" id="WP_058482698.1">
    <property type="nucleotide sequence ID" value="NZ_CAAAII010000022.1"/>
</dbReference>
<dbReference type="PIRSF" id="PIRSF000194">
    <property type="entry name" value="DHFR"/>
    <property type="match status" value="1"/>
</dbReference>
<evidence type="ECO:0000256" key="5">
    <source>
        <dbReference type="ARBA" id="ARBA00022857"/>
    </source>
</evidence>
<comment type="function">
    <text evidence="7 8">Key enzyme in folate metabolism. Catalyzes an essential reaction for de novo glycine and purine synthesis, and for DNA precursor synthesis.</text>
</comment>
<dbReference type="UniPathway" id="UPA00077">
    <property type="reaction ID" value="UER00158"/>
</dbReference>
<evidence type="ECO:0000256" key="8">
    <source>
        <dbReference type="PIRNR" id="PIRNR000194"/>
    </source>
</evidence>
<dbReference type="InterPro" id="IPR024072">
    <property type="entry name" value="DHFR-like_dom_sf"/>
</dbReference>
<keyword evidence="11" id="KW-1185">Reference proteome</keyword>
<comment type="similarity">
    <text evidence="2 8">Belongs to the dihydrofolate reductase family.</text>
</comment>
<evidence type="ECO:0000313" key="10">
    <source>
        <dbReference type="EMBL" id="KTD65295.1"/>
    </source>
</evidence>
<dbReference type="GO" id="GO:0046655">
    <property type="term" value="P:folic acid metabolic process"/>
    <property type="evidence" value="ECO:0007669"/>
    <property type="project" value="TreeGrafter"/>
</dbReference>
<keyword evidence="4 8" id="KW-0554">One-carbon metabolism</keyword>
<proteinExistence type="inferred from homology"/>
<dbReference type="Proteomes" id="UP000054877">
    <property type="component" value="Unassembled WGS sequence"/>
</dbReference>
<reference evidence="10 11" key="1">
    <citation type="submission" date="2015-11" db="EMBL/GenBank/DDBJ databases">
        <title>Genomic analysis of 38 Legionella species identifies large and diverse effector repertoires.</title>
        <authorList>
            <person name="Burstein D."/>
            <person name="Amaro F."/>
            <person name="Zusman T."/>
            <person name="Lifshitz Z."/>
            <person name="Cohen O."/>
            <person name="Gilbert J.A."/>
            <person name="Pupko T."/>
            <person name="Shuman H.A."/>
            <person name="Segal G."/>
        </authorList>
    </citation>
    <scope>NUCLEOTIDE SEQUENCE [LARGE SCALE GENOMIC DNA]</scope>
    <source>
        <strain evidence="10 11">Mt.St.Helens-9</strain>
    </source>
</reference>
<organism evidence="10 11">
    <name type="scientific">Legionella spiritensis</name>
    <dbReference type="NCBI Taxonomy" id="452"/>
    <lineage>
        <taxon>Bacteria</taxon>
        <taxon>Pseudomonadati</taxon>
        <taxon>Pseudomonadota</taxon>
        <taxon>Gammaproteobacteria</taxon>
        <taxon>Legionellales</taxon>
        <taxon>Legionellaceae</taxon>
        <taxon>Legionella</taxon>
    </lineage>
</organism>
<evidence type="ECO:0000256" key="6">
    <source>
        <dbReference type="ARBA" id="ARBA00023002"/>
    </source>
</evidence>
<dbReference type="EC" id="1.5.1.3" evidence="3 8"/>
<comment type="pathway">
    <text evidence="1 8">Cofactor biosynthesis; tetrahydrofolate biosynthesis; 5,6,7,8-tetrahydrofolate from 7,8-dihydrofolate: step 1/1.</text>
</comment>
<feature type="domain" description="DHFR" evidence="9">
    <location>
        <begin position="4"/>
        <end position="161"/>
    </location>
</feature>
<dbReference type="Gene3D" id="3.40.430.10">
    <property type="entry name" value="Dihydrofolate Reductase, subunit A"/>
    <property type="match status" value="1"/>
</dbReference>
<dbReference type="PANTHER" id="PTHR48069:SF3">
    <property type="entry name" value="DIHYDROFOLATE REDUCTASE"/>
    <property type="match status" value="1"/>
</dbReference>
<dbReference type="PROSITE" id="PS51330">
    <property type="entry name" value="DHFR_2"/>
    <property type="match status" value="1"/>
</dbReference>
<evidence type="ECO:0000313" key="11">
    <source>
        <dbReference type="Proteomes" id="UP000054877"/>
    </source>
</evidence>
<gene>
    <name evidence="10" type="primary">folA</name>
    <name evidence="10" type="ORF">Lspi_0755</name>
</gene>
<dbReference type="AlphaFoldDB" id="A0A0W0Z8I8"/>
<dbReference type="PATRIC" id="fig|452.5.peg.827"/>
<dbReference type="GO" id="GO:0006730">
    <property type="term" value="P:one-carbon metabolic process"/>
    <property type="evidence" value="ECO:0007669"/>
    <property type="project" value="UniProtKB-KW"/>
</dbReference>
<accession>A0A0W0Z8I8</accession>
<dbReference type="SUPFAM" id="SSF53597">
    <property type="entry name" value="Dihydrofolate reductase-like"/>
    <property type="match status" value="1"/>
</dbReference>